<proteinExistence type="predicted"/>
<evidence type="ECO:0000256" key="1">
    <source>
        <dbReference type="SAM" id="MobiDB-lite"/>
    </source>
</evidence>
<feature type="compositionally biased region" description="Polar residues" evidence="1">
    <location>
        <begin position="81"/>
        <end position="93"/>
    </location>
</feature>
<dbReference type="Proteomes" id="UP000799537">
    <property type="component" value="Unassembled WGS sequence"/>
</dbReference>
<dbReference type="GeneID" id="54566026"/>
<feature type="region of interest" description="Disordered" evidence="1">
    <location>
        <begin position="81"/>
        <end position="104"/>
    </location>
</feature>
<evidence type="ECO:0000313" key="3">
    <source>
        <dbReference type="Proteomes" id="UP000799537"/>
    </source>
</evidence>
<accession>A0A6A6CM17</accession>
<evidence type="ECO:0000313" key="2">
    <source>
        <dbReference type="EMBL" id="KAF2166779.1"/>
    </source>
</evidence>
<organism evidence="2 3">
    <name type="scientific">Zasmidium cellare ATCC 36951</name>
    <dbReference type="NCBI Taxonomy" id="1080233"/>
    <lineage>
        <taxon>Eukaryota</taxon>
        <taxon>Fungi</taxon>
        <taxon>Dikarya</taxon>
        <taxon>Ascomycota</taxon>
        <taxon>Pezizomycotina</taxon>
        <taxon>Dothideomycetes</taxon>
        <taxon>Dothideomycetidae</taxon>
        <taxon>Mycosphaerellales</taxon>
        <taxon>Mycosphaerellaceae</taxon>
        <taxon>Zasmidium</taxon>
    </lineage>
</organism>
<dbReference type="EMBL" id="ML993595">
    <property type="protein sequence ID" value="KAF2166779.1"/>
    <property type="molecule type" value="Genomic_DNA"/>
</dbReference>
<dbReference type="OrthoDB" id="3624924at2759"/>
<protein>
    <submittedName>
        <fullName evidence="2">Uncharacterized protein</fullName>
    </submittedName>
</protein>
<dbReference type="RefSeq" id="XP_033667668.1">
    <property type="nucleotide sequence ID" value="XM_033812754.1"/>
</dbReference>
<dbReference type="AlphaFoldDB" id="A0A6A6CM17"/>
<gene>
    <name evidence="2" type="ORF">M409DRAFT_54567</name>
</gene>
<name>A0A6A6CM17_ZASCE</name>
<reference evidence="2" key="1">
    <citation type="journal article" date="2020" name="Stud. Mycol.">
        <title>101 Dothideomycetes genomes: a test case for predicting lifestyles and emergence of pathogens.</title>
        <authorList>
            <person name="Haridas S."/>
            <person name="Albert R."/>
            <person name="Binder M."/>
            <person name="Bloem J."/>
            <person name="Labutti K."/>
            <person name="Salamov A."/>
            <person name="Andreopoulos B."/>
            <person name="Baker S."/>
            <person name="Barry K."/>
            <person name="Bills G."/>
            <person name="Bluhm B."/>
            <person name="Cannon C."/>
            <person name="Castanera R."/>
            <person name="Culley D."/>
            <person name="Daum C."/>
            <person name="Ezra D."/>
            <person name="Gonzalez J."/>
            <person name="Henrissat B."/>
            <person name="Kuo A."/>
            <person name="Liang C."/>
            <person name="Lipzen A."/>
            <person name="Lutzoni F."/>
            <person name="Magnuson J."/>
            <person name="Mondo S."/>
            <person name="Nolan M."/>
            <person name="Ohm R."/>
            <person name="Pangilinan J."/>
            <person name="Park H.-J."/>
            <person name="Ramirez L."/>
            <person name="Alfaro M."/>
            <person name="Sun H."/>
            <person name="Tritt A."/>
            <person name="Yoshinaga Y."/>
            <person name="Zwiers L.-H."/>
            <person name="Turgeon B."/>
            <person name="Goodwin S."/>
            <person name="Spatafora J."/>
            <person name="Crous P."/>
            <person name="Grigoriev I."/>
        </authorList>
    </citation>
    <scope>NUCLEOTIDE SEQUENCE</scope>
    <source>
        <strain evidence="2">ATCC 36951</strain>
    </source>
</reference>
<keyword evidence="3" id="KW-1185">Reference proteome</keyword>
<sequence>MLPSRICASLISVPTVVVMQDRQQQQSSPCQACGAGCNKARDIPELGSTNNAGHQHQLKTAFKQIVPQACLIKLFHSRSNAMQPARDPSSTSHLLMGHESSNDISTRVPDEEIQNIVRCIESRTRGFLAALNTHDFDPSSPPWQYKSPEFRHEGGYLSPNDLDLQGYLGLWRHIMTANPEMFCRITDLTTYVDREAGYAEVFCNMETTGRPKGIIRTSVAILEFRCEKRRKRDAGEWLCFRFRGARGVDGAATAVGE</sequence>